<proteinExistence type="predicted"/>
<dbReference type="Proteomes" id="UP001165368">
    <property type="component" value="Unassembled WGS sequence"/>
</dbReference>
<accession>A0ABS9LDX7</accession>
<reference evidence="1" key="1">
    <citation type="submission" date="2022-01" db="EMBL/GenBank/DDBJ databases">
        <authorList>
            <person name="Jo J.-H."/>
            <person name="Im W.-T."/>
        </authorList>
    </citation>
    <scope>NUCLEOTIDE SEQUENCE</scope>
    <source>
        <strain evidence="1">I2-34</strain>
    </source>
</reference>
<evidence type="ECO:0000313" key="1">
    <source>
        <dbReference type="EMBL" id="MCG2624866.1"/>
    </source>
</evidence>
<evidence type="ECO:0000313" key="2">
    <source>
        <dbReference type="Proteomes" id="UP001165368"/>
    </source>
</evidence>
<dbReference type="EMBL" id="JAKLTQ010000033">
    <property type="protein sequence ID" value="MCG2624866.1"/>
    <property type="molecule type" value="Genomic_DNA"/>
</dbReference>
<dbReference type="RefSeq" id="WP_237827321.1">
    <property type="nucleotide sequence ID" value="NZ_JAKLTQ010000033.1"/>
</dbReference>
<keyword evidence="2" id="KW-1185">Reference proteome</keyword>
<sequence length="68" mass="7699">MTEPPLESWDLLPGTLVEIRRAGRPVQTGRIDAVTVNADVLWLAANGMHPRRLFEKAEGYEVWPVRTD</sequence>
<gene>
    <name evidence="1" type="ORF">LVY72_23530</name>
</gene>
<name>A0ABS9LDX7_9MICC</name>
<organism evidence="1 2">
    <name type="scientific">Arthrobacter hankyongi</name>
    <dbReference type="NCBI Taxonomy" id="2904801"/>
    <lineage>
        <taxon>Bacteria</taxon>
        <taxon>Bacillati</taxon>
        <taxon>Actinomycetota</taxon>
        <taxon>Actinomycetes</taxon>
        <taxon>Micrococcales</taxon>
        <taxon>Micrococcaceae</taxon>
        <taxon>Arthrobacter</taxon>
    </lineage>
</organism>
<comment type="caution">
    <text evidence="1">The sequence shown here is derived from an EMBL/GenBank/DDBJ whole genome shotgun (WGS) entry which is preliminary data.</text>
</comment>
<protein>
    <submittedName>
        <fullName evidence="1">Uncharacterized protein</fullName>
    </submittedName>
</protein>